<dbReference type="InterPro" id="IPR043129">
    <property type="entry name" value="ATPase_NBD"/>
</dbReference>
<dbReference type="PANTHER" id="PTHR19375">
    <property type="entry name" value="HEAT SHOCK PROTEIN 70KDA"/>
    <property type="match status" value="1"/>
</dbReference>
<dbReference type="Gene3D" id="3.90.640.10">
    <property type="entry name" value="Actin, Chain A, domain 4"/>
    <property type="match status" value="2"/>
</dbReference>
<protein>
    <submittedName>
        <fullName evidence="4">Chaperone protein DnaK</fullName>
    </submittedName>
</protein>
<dbReference type="Proteomes" id="UP000193061">
    <property type="component" value="Unassembled WGS sequence"/>
</dbReference>
<proteinExistence type="inferred from homology"/>
<gene>
    <name evidence="4" type="primary">dnaK_1</name>
    <name evidence="4" type="ORF">ROA7450_00234</name>
</gene>
<evidence type="ECO:0000256" key="2">
    <source>
        <dbReference type="ARBA" id="ARBA00022741"/>
    </source>
</evidence>
<dbReference type="RefSeq" id="WP_085803781.1">
    <property type="nucleotide sequence ID" value="NZ_FWFX01000001.1"/>
</dbReference>
<dbReference type="SUPFAM" id="SSF53067">
    <property type="entry name" value="Actin-like ATPase domain"/>
    <property type="match status" value="2"/>
</dbReference>
<dbReference type="GO" id="GO:0140662">
    <property type="term" value="F:ATP-dependent protein folding chaperone"/>
    <property type="evidence" value="ECO:0007669"/>
    <property type="project" value="InterPro"/>
</dbReference>
<evidence type="ECO:0000256" key="3">
    <source>
        <dbReference type="ARBA" id="ARBA00022840"/>
    </source>
</evidence>
<dbReference type="PROSITE" id="PS00329">
    <property type="entry name" value="HSP70_2"/>
    <property type="match status" value="1"/>
</dbReference>
<dbReference type="AlphaFoldDB" id="A0A1X6Y8R1"/>
<reference evidence="4 5" key="1">
    <citation type="submission" date="2017-03" db="EMBL/GenBank/DDBJ databases">
        <authorList>
            <person name="Afonso C.L."/>
            <person name="Miller P.J."/>
            <person name="Scott M.A."/>
            <person name="Spackman E."/>
            <person name="Goraichik I."/>
            <person name="Dimitrov K.M."/>
            <person name="Suarez D.L."/>
            <person name="Swayne D.E."/>
        </authorList>
    </citation>
    <scope>NUCLEOTIDE SEQUENCE [LARGE SCALE GENOMIC DNA]</scope>
    <source>
        <strain evidence="4 5">CECT 7450</strain>
    </source>
</reference>
<comment type="similarity">
    <text evidence="1">Belongs to the heat shock protein 70 family.</text>
</comment>
<keyword evidence="3" id="KW-0067">ATP-binding</keyword>
<evidence type="ECO:0000256" key="1">
    <source>
        <dbReference type="ARBA" id="ARBA00007381"/>
    </source>
</evidence>
<dbReference type="InterPro" id="IPR018181">
    <property type="entry name" value="Heat_shock_70_CS"/>
</dbReference>
<dbReference type="Pfam" id="PF00012">
    <property type="entry name" value="HSP70"/>
    <property type="match status" value="1"/>
</dbReference>
<dbReference type="OrthoDB" id="9807934at2"/>
<dbReference type="EMBL" id="FWFX01000001">
    <property type="protein sequence ID" value="SLN13932.1"/>
    <property type="molecule type" value="Genomic_DNA"/>
</dbReference>
<sequence length="416" mass="45104">MPQVGHSLGIDFGTSNSAAGFVQDGKAQLIQMEPGQYTLPTTFFFNFDNRETLIGEPANQALLDGDEGRFMRALKRVLGTSLMHEERQILNERVTFVDIIARFLRQIKTRAETATGLTFNRVLSGRPVVFHGTDPIKERRAENDLRACYHTAGFEQVDFMAEPEAAAIASGALKTPDELGLIVDIGGGTSDFSLFRTSDTGIDILANHGVRIGGTDFDRSISIDHVMPLLGKGTSLRKVMGPGTSPVPNAIFNDLATWEKIPFLYTRQNQRMVADMLQLAHAPDKLKRLASVLEDELGHELAFAVERGKIAANSDATNPTISLSQVERGLSTPLPSEQLTASLKQHQQALYDGALDTLALANVAPAQVTRIIYVGGSSLLGMVTEAMHQAFPQADHSFSKVFTAVTNGLAIAASQQ</sequence>
<keyword evidence="2" id="KW-0547">Nucleotide-binding</keyword>
<keyword evidence="5" id="KW-1185">Reference proteome</keyword>
<dbReference type="GO" id="GO:0005524">
    <property type="term" value="F:ATP binding"/>
    <property type="evidence" value="ECO:0007669"/>
    <property type="project" value="UniProtKB-KW"/>
</dbReference>
<evidence type="ECO:0000313" key="4">
    <source>
        <dbReference type="EMBL" id="SLN13932.1"/>
    </source>
</evidence>
<accession>A0A1X6Y8R1</accession>
<dbReference type="InterPro" id="IPR013126">
    <property type="entry name" value="Hsp_70_fam"/>
</dbReference>
<dbReference type="Gene3D" id="3.30.420.40">
    <property type="match status" value="4"/>
</dbReference>
<evidence type="ECO:0000313" key="5">
    <source>
        <dbReference type="Proteomes" id="UP000193061"/>
    </source>
</evidence>
<organism evidence="4 5">
    <name type="scientific">Roseovarius albus</name>
    <dbReference type="NCBI Taxonomy" id="1247867"/>
    <lineage>
        <taxon>Bacteria</taxon>
        <taxon>Pseudomonadati</taxon>
        <taxon>Pseudomonadota</taxon>
        <taxon>Alphaproteobacteria</taxon>
        <taxon>Rhodobacterales</taxon>
        <taxon>Roseobacteraceae</taxon>
        <taxon>Roseovarius</taxon>
    </lineage>
</organism>
<name>A0A1X6Y8R1_9RHOB</name>